<organism evidence="12 13">
    <name type="scientific">Streptomyces polyrhachis</name>
    <dbReference type="NCBI Taxonomy" id="1282885"/>
    <lineage>
        <taxon>Bacteria</taxon>
        <taxon>Bacillati</taxon>
        <taxon>Actinomycetota</taxon>
        <taxon>Actinomycetes</taxon>
        <taxon>Kitasatosporales</taxon>
        <taxon>Streptomycetaceae</taxon>
        <taxon>Streptomyces</taxon>
    </lineage>
</organism>
<proteinExistence type="inferred from homology"/>
<dbReference type="Pfam" id="PF00999">
    <property type="entry name" value="Na_H_Exchanger"/>
    <property type="match status" value="1"/>
</dbReference>
<evidence type="ECO:0000256" key="4">
    <source>
        <dbReference type="ARBA" id="ARBA00022692"/>
    </source>
</evidence>
<keyword evidence="13" id="KW-1185">Reference proteome</keyword>
<evidence type="ECO:0000256" key="1">
    <source>
        <dbReference type="ARBA" id="ARBA00004651"/>
    </source>
</evidence>
<feature type="transmembrane region" description="Helical" evidence="10">
    <location>
        <begin position="298"/>
        <end position="319"/>
    </location>
</feature>
<dbReference type="InterPro" id="IPR004705">
    <property type="entry name" value="Cation/H_exchanger_CPA1_bac"/>
</dbReference>
<feature type="transmembrane region" description="Helical" evidence="10">
    <location>
        <begin position="265"/>
        <end position="286"/>
    </location>
</feature>
<gene>
    <name evidence="12" type="ORF">ACFQLX_00665</name>
</gene>
<evidence type="ECO:0000256" key="9">
    <source>
        <dbReference type="ARBA" id="ARBA00023201"/>
    </source>
</evidence>
<evidence type="ECO:0000256" key="2">
    <source>
        <dbReference type="ARBA" id="ARBA00022448"/>
    </source>
</evidence>
<keyword evidence="4 10" id="KW-0812">Transmembrane</keyword>
<reference evidence="13" key="1">
    <citation type="journal article" date="2019" name="Int. J. Syst. Evol. Microbiol.">
        <title>The Global Catalogue of Microorganisms (GCM) 10K type strain sequencing project: providing services to taxonomists for standard genome sequencing and annotation.</title>
        <authorList>
            <consortium name="The Broad Institute Genomics Platform"/>
            <consortium name="The Broad Institute Genome Sequencing Center for Infectious Disease"/>
            <person name="Wu L."/>
            <person name="Ma J."/>
        </authorList>
    </citation>
    <scope>NUCLEOTIDE SEQUENCE [LARGE SCALE GENOMIC DNA]</scope>
    <source>
        <strain evidence="13">CGMCC 1.13681</strain>
    </source>
</reference>
<evidence type="ECO:0000313" key="12">
    <source>
        <dbReference type="EMBL" id="MFC7216689.1"/>
    </source>
</evidence>
<dbReference type="PANTHER" id="PTHR10110">
    <property type="entry name" value="SODIUM/HYDROGEN EXCHANGER"/>
    <property type="match status" value="1"/>
</dbReference>
<keyword evidence="7 10" id="KW-0406">Ion transport</keyword>
<comment type="function">
    <text evidence="10">Na(+)/H(+) antiporter that extrudes sodium in exchange for external protons.</text>
</comment>
<keyword evidence="8 10" id="KW-0472">Membrane</keyword>
<dbReference type="RefSeq" id="WP_386410433.1">
    <property type="nucleotide sequence ID" value="NZ_JBHSZO010000001.1"/>
</dbReference>
<feature type="transmembrane region" description="Helical" evidence="10">
    <location>
        <begin position="212"/>
        <end position="245"/>
    </location>
</feature>
<dbReference type="EMBL" id="JBHSZO010000001">
    <property type="protein sequence ID" value="MFC7216689.1"/>
    <property type="molecule type" value="Genomic_DNA"/>
</dbReference>
<dbReference type="Proteomes" id="UP001596413">
    <property type="component" value="Unassembled WGS sequence"/>
</dbReference>
<dbReference type="Gene3D" id="6.10.140.1330">
    <property type="match status" value="1"/>
</dbReference>
<feature type="transmembrane region" description="Helical" evidence="10">
    <location>
        <begin position="155"/>
        <end position="174"/>
    </location>
</feature>
<dbReference type="NCBIfam" id="TIGR00831">
    <property type="entry name" value="a_cpa1"/>
    <property type="match status" value="1"/>
</dbReference>
<comment type="similarity">
    <text evidence="10">Belongs to the monovalent cation:proton antiporter 1 (CPA1) transporter (TC 2.A.36) family.</text>
</comment>
<feature type="transmembrane region" description="Helical" evidence="10">
    <location>
        <begin position="180"/>
        <end position="200"/>
    </location>
</feature>
<evidence type="ECO:0000256" key="10">
    <source>
        <dbReference type="RuleBase" id="RU366002"/>
    </source>
</evidence>
<evidence type="ECO:0000256" key="8">
    <source>
        <dbReference type="ARBA" id="ARBA00023136"/>
    </source>
</evidence>
<evidence type="ECO:0000313" key="13">
    <source>
        <dbReference type="Proteomes" id="UP001596413"/>
    </source>
</evidence>
<feature type="transmembrane region" description="Helical" evidence="10">
    <location>
        <begin position="382"/>
        <end position="407"/>
    </location>
</feature>
<feature type="transmembrane region" description="Helical" evidence="10">
    <location>
        <begin position="27"/>
        <end position="48"/>
    </location>
</feature>
<dbReference type="InterPro" id="IPR006153">
    <property type="entry name" value="Cation/H_exchanger_TM"/>
</dbReference>
<name>A0ABW2GCI9_9ACTN</name>
<evidence type="ECO:0000259" key="11">
    <source>
        <dbReference type="Pfam" id="PF00999"/>
    </source>
</evidence>
<dbReference type="PANTHER" id="PTHR10110:SF86">
    <property type="entry name" value="SODIUM_HYDROGEN EXCHANGER 7"/>
    <property type="match status" value="1"/>
</dbReference>
<feature type="transmembrane region" description="Helical" evidence="10">
    <location>
        <begin position="83"/>
        <end position="105"/>
    </location>
</feature>
<comment type="caution">
    <text evidence="10">Lacks conserved residue(s) required for the propagation of feature annotation.</text>
</comment>
<feature type="domain" description="Cation/H+ exchanger transmembrane" evidence="11">
    <location>
        <begin position="15"/>
        <end position="408"/>
    </location>
</feature>
<evidence type="ECO:0000256" key="6">
    <source>
        <dbReference type="ARBA" id="ARBA00023053"/>
    </source>
</evidence>
<evidence type="ECO:0000256" key="3">
    <source>
        <dbReference type="ARBA" id="ARBA00022475"/>
    </source>
</evidence>
<keyword evidence="5 10" id="KW-1133">Transmembrane helix</keyword>
<keyword evidence="9 10" id="KW-0739">Sodium transport</keyword>
<comment type="caution">
    <text evidence="12">The sequence shown here is derived from an EMBL/GenBank/DDBJ whole genome shotgun (WGS) entry which is preliminary data.</text>
</comment>
<evidence type="ECO:0000256" key="7">
    <source>
        <dbReference type="ARBA" id="ARBA00023065"/>
    </source>
</evidence>
<feature type="transmembrane region" description="Helical" evidence="10">
    <location>
        <begin position="350"/>
        <end position="370"/>
    </location>
</feature>
<keyword evidence="6 10" id="KW-0915">Sodium</keyword>
<comment type="subcellular location">
    <subcellularLocation>
        <location evidence="1 10">Cell membrane</location>
        <topology evidence="1 10">Multi-pass membrane protein</topology>
    </subcellularLocation>
</comment>
<protein>
    <submittedName>
        <fullName evidence="12">Na+/H+ antiporter</fullName>
    </submittedName>
</protein>
<evidence type="ECO:0000256" key="5">
    <source>
        <dbReference type="ARBA" id="ARBA00022989"/>
    </source>
</evidence>
<keyword evidence="3 10" id="KW-1003">Cell membrane</keyword>
<accession>A0ABW2GCI9</accession>
<keyword evidence="2 10" id="KW-0813">Transport</keyword>
<dbReference type="InterPro" id="IPR018422">
    <property type="entry name" value="Cation/H_exchanger_CPA1"/>
</dbReference>
<keyword evidence="10" id="KW-0050">Antiport</keyword>
<sequence length="534" mass="56573">MDQLALLFLLLLGAIVTVPIADKLGVPAPILMTILGLLGAVIPFVPFIDIPPDYILPLVLPPLLYAAVQRTSWRQFTANIRPILLLAVALVFVTTAAVAVVAQAVVPGLPLAGAVALGAMVAPPDPVAATAVAGKVGLPRRLVSILEGEGLFNDVTAIVLYHVAIVAAVSGSFSVGEASLTLLLSATVALAVGLGIGYLASKAIGFYDDPTLVLGVTLLVPYGSYLIAEEFHGSGVLAVLVVGLYLSEHASDADDVYGRLVGRTFWDVVEMLVTGVAFGVIGLEVYHVLRDAKGNWGPMLAAAAAVVGVVVVVRLLWLLPASAVAQWLHRRGGPEDEDEQVPGGWRETLVVWWSGMRGVATVALALAVPLTLDDGKHFPARAWILFIAFAVVLVTLLLQGLTLPWVVSKLGVTADTGAERAQERVLAMRVAKAAKHQVLEMADREDLPDEAVEALLRRAVEMGARISPDILDKEWRAAHAKRAKRAKEVQQIQGEMLSAARNAVLSARSEPGMDPAVADRVLRQLDVRSLRGTP</sequence>